<keyword evidence="2" id="KW-1003">Cell membrane</keyword>
<dbReference type="InterPro" id="IPR019108">
    <property type="entry name" value="Caa3_assmbl_CtaG-rel"/>
</dbReference>
<feature type="transmembrane region" description="Helical" evidence="6">
    <location>
        <begin position="477"/>
        <end position="496"/>
    </location>
</feature>
<comment type="caution">
    <text evidence="7">The sequence shown here is derived from an EMBL/GenBank/DDBJ whole genome shotgun (WGS) entry which is preliminary data.</text>
</comment>
<evidence type="ECO:0000256" key="3">
    <source>
        <dbReference type="ARBA" id="ARBA00022692"/>
    </source>
</evidence>
<dbReference type="AlphaFoldDB" id="A0A542ZPS3"/>
<protein>
    <submittedName>
        <fullName evidence="7">Putative copper resistance protein D</fullName>
    </submittedName>
</protein>
<feature type="transmembrane region" description="Helical" evidence="6">
    <location>
        <begin position="46"/>
        <end position="65"/>
    </location>
</feature>
<evidence type="ECO:0000313" key="8">
    <source>
        <dbReference type="Proteomes" id="UP000316196"/>
    </source>
</evidence>
<name>A0A542ZPS3_9ACTN</name>
<reference evidence="7 8" key="1">
    <citation type="submission" date="2019-06" db="EMBL/GenBank/DDBJ databases">
        <title>Sequencing the genomes of 1000 actinobacteria strains.</title>
        <authorList>
            <person name="Klenk H.-P."/>
        </authorList>
    </citation>
    <scope>NUCLEOTIDE SEQUENCE [LARGE SCALE GENOMIC DNA]</scope>
    <source>
        <strain evidence="7 8">DSM 8251</strain>
    </source>
</reference>
<feature type="transmembrane region" description="Helical" evidence="6">
    <location>
        <begin position="196"/>
        <end position="216"/>
    </location>
</feature>
<feature type="transmembrane region" description="Helical" evidence="6">
    <location>
        <begin position="299"/>
        <end position="321"/>
    </location>
</feature>
<keyword evidence="3 6" id="KW-0812">Transmembrane</keyword>
<feature type="transmembrane region" description="Helical" evidence="6">
    <location>
        <begin position="389"/>
        <end position="408"/>
    </location>
</feature>
<organism evidence="7 8">
    <name type="scientific">Propioniferax innocua</name>
    <dbReference type="NCBI Taxonomy" id="1753"/>
    <lineage>
        <taxon>Bacteria</taxon>
        <taxon>Bacillati</taxon>
        <taxon>Actinomycetota</taxon>
        <taxon>Actinomycetes</taxon>
        <taxon>Propionibacteriales</taxon>
        <taxon>Propionibacteriaceae</taxon>
        <taxon>Propioniferax</taxon>
    </lineage>
</organism>
<feature type="transmembrane region" description="Helical" evidence="6">
    <location>
        <begin position="164"/>
        <end position="184"/>
    </location>
</feature>
<dbReference type="GO" id="GO:0005886">
    <property type="term" value="C:plasma membrane"/>
    <property type="evidence" value="ECO:0007669"/>
    <property type="project" value="UniProtKB-SubCell"/>
</dbReference>
<gene>
    <name evidence="7" type="ORF">FB460_0035</name>
</gene>
<keyword evidence="4 6" id="KW-1133">Transmembrane helix</keyword>
<accession>A0A542ZPS3</accession>
<keyword evidence="5 6" id="KW-0472">Membrane</keyword>
<comment type="subcellular location">
    <subcellularLocation>
        <location evidence="1">Cell membrane</location>
        <topology evidence="1">Multi-pass membrane protein</topology>
    </subcellularLocation>
</comment>
<feature type="transmembrane region" description="Helical" evidence="6">
    <location>
        <begin position="589"/>
        <end position="611"/>
    </location>
</feature>
<evidence type="ECO:0000313" key="7">
    <source>
        <dbReference type="EMBL" id="TQL62266.1"/>
    </source>
</evidence>
<feature type="transmembrane region" description="Helical" evidence="6">
    <location>
        <begin position="138"/>
        <end position="157"/>
    </location>
</feature>
<dbReference type="EMBL" id="VFOR01000001">
    <property type="protein sequence ID" value="TQL62266.1"/>
    <property type="molecule type" value="Genomic_DNA"/>
</dbReference>
<feature type="transmembrane region" description="Helical" evidence="6">
    <location>
        <begin position="540"/>
        <end position="569"/>
    </location>
</feature>
<feature type="transmembrane region" description="Helical" evidence="6">
    <location>
        <begin position="266"/>
        <end position="287"/>
    </location>
</feature>
<keyword evidence="8" id="KW-1185">Reference proteome</keyword>
<feature type="transmembrane region" description="Helical" evidence="6">
    <location>
        <begin position="236"/>
        <end position="254"/>
    </location>
</feature>
<evidence type="ECO:0000256" key="6">
    <source>
        <dbReference type="SAM" id="Phobius"/>
    </source>
</evidence>
<dbReference type="Proteomes" id="UP000316196">
    <property type="component" value="Unassembled WGS sequence"/>
</dbReference>
<evidence type="ECO:0000256" key="2">
    <source>
        <dbReference type="ARBA" id="ARBA00022475"/>
    </source>
</evidence>
<feature type="transmembrane region" description="Helical" evidence="6">
    <location>
        <begin position="99"/>
        <end position="126"/>
    </location>
</feature>
<evidence type="ECO:0000256" key="1">
    <source>
        <dbReference type="ARBA" id="ARBA00004651"/>
    </source>
</evidence>
<proteinExistence type="predicted"/>
<feature type="transmembrane region" description="Helical" evidence="6">
    <location>
        <begin position="357"/>
        <end position="377"/>
    </location>
</feature>
<sequence length="660" mass="70385">MPVLVAGVLAIGVVVAGMTAYAGVPKLPGLEGFHLGTSVVAGVIHAVGWLAALTLLGLLCAVLLLKPHAPEGARELSSAPHPLGSHVEGWLGWARVASYVWLGSSIVGMPLVSAAALGVPFTYAVFGFDTFLSSSQTAQMWLVQTLVAAVVAALVTFGRTIGGLTVAGYLVVLGLLPSVVVGTVSVGRDHDFATDAALVASLGLSAWAAMALGVLLAGSGSETDTDMVTATQRHQWVSLPALLVVVAGGLVVSWQGLAGESPTGNIFGVLHLTAAAALVLAIVNWFVRLGLAPTARLRSIGIDVVLLGIAIGADVAANLVAPPRYAVPQSIQENYLGYTVDHAPTLATLLGPGRPNVFFVTVTVLALGLYWFGYLRLRRRGIDWPVSRLALWTLGWAVMFAVSATGLWKFSGAMFSVHMGVHMSVNMVAPVLIVMGAPITLALRVLPSHRGSATPGPREVLAALLAWRPLNYLMHPLAVWLYFVTAFYGLYFSSLFDWAMRYHWAHQFMNVHFMFTGLLFYGLVIGADKPPRPLPYVGKIGFLFSAMPFHAFFAVGILSSPALLAPTFYPSLDIAWMGDLLADQNLGGQITWATGEIPMLMVIIALVFQWVKEDTRDAKRKDRAMDSGLDDSFEAYNAMLQQLSEQHGGARRGPQDESDR</sequence>
<feature type="transmembrane region" description="Helical" evidence="6">
    <location>
        <begin position="428"/>
        <end position="446"/>
    </location>
</feature>
<evidence type="ECO:0000256" key="4">
    <source>
        <dbReference type="ARBA" id="ARBA00022989"/>
    </source>
</evidence>
<dbReference type="Pfam" id="PF09678">
    <property type="entry name" value="Caa3_CtaG"/>
    <property type="match status" value="1"/>
</dbReference>
<feature type="transmembrane region" description="Helical" evidence="6">
    <location>
        <begin position="508"/>
        <end position="528"/>
    </location>
</feature>
<evidence type="ECO:0000256" key="5">
    <source>
        <dbReference type="ARBA" id="ARBA00023136"/>
    </source>
</evidence>